<reference evidence="2 3" key="1">
    <citation type="journal article" date="2012" name="PLoS ONE">
        <title>Sequence and analysis of the genome of the pathogenic yeast Candida orthopsilosis.</title>
        <authorList>
            <person name="Riccombeni A."/>
            <person name="Vidanes G."/>
            <person name="Proux-Wera E."/>
            <person name="Wolfe K.H."/>
            <person name="Butler G."/>
        </authorList>
    </citation>
    <scope>NUCLEOTIDE SEQUENCE [LARGE SCALE GENOMIC DNA]</scope>
    <source>
        <strain evidence="2 3">Co 90-125</strain>
    </source>
</reference>
<dbReference type="InterPro" id="IPR001453">
    <property type="entry name" value="MoaB/Mog_dom"/>
</dbReference>
<dbReference type="GeneID" id="14542286"/>
<protein>
    <recommendedName>
        <fullName evidence="1">MoaB/Mog domain-containing protein</fullName>
    </recommendedName>
</protein>
<dbReference type="Proteomes" id="UP000005018">
    <property type="component" value="Chromosome 8"/>
</dbReference>
<evidence type="ECO:0000259" key="1">
    <source>
        <dbReference type="SMART" id="SM00852"/>
    </source>
</evidence>
<dbReference type="PANTHER" id="PTHR47675:SF1">
    <property type="entry name" value="MOLYBDOPTERIN BINDING DOMAIN PROTEIN (AFU_ORTHOLOGUE AFUA_5G11210)"/>
    <property type="match status" value="1"/>
</dbReference>
<name>H8XB69_CANO9</name>
<organism evidence="2 3">
    <name type="scientific">Candida orthopsilosis (strain 90-125)</name>
    <name type="common">Yeast</name>
    <dbReference type="NCBI Taxonomy" id="1136231"/>
    <lineage>
        <taxon>Eukaryota</taxon>
        <taxon>Fungi</taxon>
        <taxon>Dikarya</taxon>
        <taxon>Ascomycota</taxon>
        <taxon>Saccharomycotina</taxon>
        <taxon>Pichiomycetes</taxon>
        <taxon>Debaryomycetaceae</taxon>
        <taxon>Candida/Lodderomyces clade</taxon>
        <taxon>Candida</taxon>
    </lineage>
</organism>
<dbReference type="SUPFAM" id="SSF53218">
    <property type="entry name" value="Molybdenum cofactor biosynthesis proteins"/>
    <property type="match status" value="1"/>
</dbReference>
<dbReference type="AlphaFoldDB" id="H8XB69"/>
<dbReference type="GO" id="GO:0042726">
    <property type="term" value="P:flavin-containing compound metabolic process"/>
    <property type="evidence" value="ECO:0007669"/>
    <property type="project" value="TreeGrafter"/>
</dbReference>
<dbReference type="HOGENOM" id="CLU_030805_0_0_1"/>
<gene>
    <name evidence="2" type="ORF">CORT_0H02070</name>
</gene>
<dbReference type="KEGG" id="cot:CORT_0H02070"/>
<dbReference type="PANTHER" id="PTHR47675">
    <property type="entry name" value="MOLYBDOPTERIN BINDING DOMAIN PROTEIN (AFU_ORTHOLOGUE AFUA_5G11210)"/>
    <property type="match status" value="1"/>
</dbReference>
<dbReference type="EMBL" id="HE681726">
    <property type="protein sequence ID" value="CCG25318.1"/>
    <property type="molecule type" value="Genomic_DNA"/>
</dbReference>
<proteinExistence type="predicted"/>
<dbReference type="eggNOG" id="KOG2644">
    <property type="taxonomic scope" value="Eukaryota"/>
</dbReference>
<dbReference type="Gene3D" id="3.40.980.10">
    <property type="entry name" value="MoaB/Mog-like domain"/>
    <property type="match status" value="1"/>
</dbReference>
<dbReference type="OrthoDB" id="448496at2759"/>
<evidence type="ECO:0000313" key="2">
    <source>
        <dbReference type="EMBL" id="CCG25318.1"/>
    </source>
</evidence>
<dbReference type="Pfam" id="PF00994">
    <property type="entry name" value="MoCF_biosynth"/>
    <property type="match status" value="1"/>
</dbReference>
<dbReference type="RefSeq" id="XP_003871442.1">
    <property type="nucleotide sequence ID" value="XM_003871393.1"/>
</dbReference>
<keyword evidence="3" id="KW-1185">Reference proteome</keyword>
<dbReference type="InterPro" id="IPR036425">
    <property type="entry name" value="MoaB/Mog-like_dom_sf"/>
</dbReference>
<feature type="domain" description="MoaB/Mog" evidence="1">
    <location>
        <begin position="29"/>
        <end position="209"/>
    </location>
</feature>
<dbReference type="SMART" id="SM00852">
    <property type="entry name" value="MoCF_biosynth"/>
    <property type="match status" value="1"/>
</dbReference>
<sequence length="304" mass="34050">MRTFIRQLSNTNYRSGIMTFAHKPVKSAGCLIIGDEILNGKIMDTNSYNFARFCFSDLSIPLKRTIVCGDDSQDIKTSLNNLLTQDDVDFLVTSGGLGSTHDDITYEAISQYFKLEYSLDQEVVDRMQSLRKDYLSTLDKEQLDAFYRMATLPTTTASSNSGIKVEKIYSSDKMWFPIVVIDEKVFILPGVPQLFVQCLPTIKTYLHPRLDSAKLIRRYVVTKTGESHLAPYLGKLQIQCNGKFGDGAVKLGSYPHLDSHLNTISVIGSGLKSKSDLDWVIGDLLENVKGQCKEISQDEEDTLS</sequence>
<dbReference type="GO" id="GO:0047884">
    <property type="term" value="F:FAD diphosphatase activity"/>
    <property type="evidence" value="ECO:0007669"/>
    <property type="project" value="TreeGrafter"/>
</dbReference>
<evidence type="ECO:0000313" key="3">
    <source>
        <dbReference type="Proteomes" id="UP000005018"/>
    </source>
</evidence>
<accession>H8XB69</accession>